<protein>
    <submittedName>
        <fullName evidence="5">Rho GTPase-activating protein 39</fullName>
    </submittedName>
</protein>
<evidence type="ECO:0000259" key="4">
    <source>
        <dbReference type="PROSITE" id="PS51016"/>
    </source>
</evidence>
<dbReference type="GO" id="GO:0005737">
    <property type="term" value="C:cytoplasm"/>
    <property type="evidence" value="ECO:0007669"/>
    <property type="project" value="TreeGrafter"/>
</dbReference>
<dbReference type="InterPro" id="IPR000198">
    <property type="entry name" value="RhoGAP_dom"/>
</dbReference>
<feature type="compositionally biased region" description="Polar residues" evidence="1">
    <location>
        <begin position="596"/>
        <end position="631"/>
    </location>
</feature>
<dbReference type="PROSITE" id="PS50238">
    <property type="entry name" value="RHOGAP"/>
    <property type="match status" value="1"/>
</dbReference>
<evidence type="ECO:0000256" key="1">
    <source>
        <dbReference type="SAM" id="MobiDB-lite"/>
    </source>
</evidence>
<evidence type="ECO:0000259" key="2">
    <source>
        <dbReference type="PROSITE" id="PS50020"/>
    </source>
</evidence>
<feature type="region of interest" description="Disordered" evidence="1">
    <location>
        <begin position="316"/>
        <end position="338"/>
    </location>
</feature>
<feature type="region of interest" description="Disordered" evidence="1">
    <location>
        <begin position="366"/>
        <end position="452"/>
    </location>
</feature>
<dbReference type="GO" id="GO:0007165">
    <property type="term" value="P:signal transduction"/>
    <property type="evidence" value="ECO:0007669"/>
    <property type="project" value="InterPro"/>
</dbReference>
<dbReference type="Gene3D" id="1.10.555.10">
    <property type="entry name" value="Rho GTPase activation protein"/>
    <property type="match status" value="1"/>
</dbReference>
<organism evidence="5">
    <name type="scientific">Aceria tosichella</name>
    <name type="common">wheat curl mite</name>
    <dbReference type="NCBI Taxonomy" id="561515"/>
    <lineage>
        <taxon>Eukaryota</taxon>
        <taxon>Metazoa</taxon>
        <taxon>Ecdysozoa</taxon>
        <taxon>Arthropoda</taxon>
        <taxon>Chelicerata</taxon>
        <taxon>Arachnida</taxon>
        <taxon>Acari</taxon>
        <taxon>Acariformes</taxon>
        <taxon>Trombidiformes</taxon>
        <taxon>Prostigmata</taxon>
        <taxon>Eupodina</taxon>
        <taxon>Eriophyoidea</taxon>
        <taxon>Eriophyidae</taxon>
        <taxon>Eriophyinae</taxon>
        <taxon>Aceriini</taxon>
        <taxon>Aceria</taxon>
    </lineage>
</organism>
<dbReference type="Pfam" id="PF00620">
    <property type="entry name" value="RhoGAP"/>
    <property type="match status" value="1"/>
</dbReference>
<dbReference type="PROSITE" id="PS51016">
    <property type="entry name" value="MYTH4"/>
    <property type="match status" value="1"/>
</dbReference>
<accession>A0A6G1SQY2</accession>
<sequence>MSFEISPKINDRVNVDTSLDRSQTQEEWVEIIEPKSKTKIYANLQSGICAKCPPKQSSVVKTDDFWWELFDKKTGNYYYYNPEQQKTSWAKPTSNGDGKKPLIIPVSKLKACRKSSTSEQQCEKCDASTQTVAHSLISTGTQTISDLDLENELSDKLRLLDVQNDASKSTSCTHSQSVNKKLSPRSRMSHRQYSDFTGKPQNPYLRNYQKQVSISNDRPYGNAHDQLDHYQKSSHDRILNEKLDFVDHDQTKELNSKVESYFGPSSTYHADRKSMHIQEPVSSFVGSLRRDENNLSTTSTFKNTPRSNNRALHTLANQQQDQKPAGINGESTSSRNNNAQQMVTNNLSQYLVREARAMGIALISDDEIEDDDHDSDDECNLDDDEDTDMRDDLSSHREGLSDLNASQELGEDSSEGWKSFSDQDSPNRPKNQQKHLSSTLQSQKSAEACEPPPYSLNYNELIDDQRDPAACISQQLDHRKLVANFKKSRQTSALGFNDSLGRSYKIDANQAVNRLKTVADSYFNNNEKDRPGDSRNLRQFSALSTLPRPNKETRDRSSSVMQENLGGETDADYDVVEENCGYYSDSERLPAVGVPSKSSDTNKSSILSTPASKAITDSSSPNSYFDRNKSTRGSTFSVESFARENLTRHPKGGLLFNRKVKWSRMISWTKNSIKQPMISSVSSDLSSDSIGAFKLIQQFMGDRKLTISKKYRQILSQAGISEESYGSRKSLGRSNSLNVSRNAATGASGSSTSPQMPNRLRDELAYELCVKGCVKSSLRDEIFVQLARQLTENPCQESTSWGLILMSILLSYFSPSSKFAPFLLAFLETHPHTMARDVCLPRLEKRLHQNWFSYCRKPADGEEIAIVRLSITKWPQYCGIFGESLERIMSLQSCSPFLKTLRLPWILTTLGEKLVETGGFETEGLFRCAADHDLLAQIRLEIDCVDFRKITDAKQMRSLLSNVQDPHVIAGLLKLFFRQLKEPVFPSSIYEACLQSCQDGQKACRIFNEHLPNLNKDVVAYLIRLLQSLSESDKVILTKMDTSNLSMVWAPNLLRAPEVEQQMHPIMGNGTGGGGDEKAGSKWSIANTGEHQSSIGANTTTTSQSMIFEQTRQEMQLIKALITHLDTSFIANVF</sequence>
<feature type="compositionally biased region" description="Polar residues" evidence="1">
    <location>
        <begin position="329"/>
        <end position="338"/>
    </location>
</feature>
<proteinExistence type="predicted"/>
<dbReference type="Pfam" id="PF00784">
    <property type="entry name" value="MyTH4"/>
    <property type="match status" value="1"/>
</dbReference>
<dbReference type="InterPro" id="IPR000857">
    <property type="entry name" value="MyTH4_dom"/>
</dbReference>
<feature type="compositionally biased region" description="Basic and acidic residues" evidence="1">
    <location>
        <begin position="390"/>
        <end position="400"/>
    </location>
</feature>
<dbReference type="PANTHER" id="PTHR45876:SF8">
    <property type="entry name" value="FI04035P"/>
    <property type="match status" value="1"/>
</dbReference>
<dbReference type="EMBL" id="GGYP01007519">
    <property type="protein sequence ID" value="MDE52290.1"/>
    <property type="molecule type" value="Transcribed_RNA"/>
</dbReference>
<dbReference type="InterPro" id="IPR001202">
    <property type="entry name" value="WW_dom"/>
</dbReference>
<feature type="compositionally biased region" description="Polar residues" evidence="1">
    <location>
        <begin position="165"/>
        <end position="180"/>
    </location>
</feature>
<name>A0A6G1SQY2_9ACAR</name>
<dbReference type="SMART" id="SM00139">
    <property type="entry name" value="MyTH4"/>
    <property type="match status" value="1"/>
</dbReference>
<feature type="domain" description="WW" evidence="2">
    <location>
        <begin position="67"/>
        <end position="94"/>
    </location>
</feature>
<dbReference type="Gene3D" id="1.25.40.530">
    <property type="entry name" value="MyTH4 domain"/>
    <property type="match status" value="1"/>
</dbReference>
<feature type="region of interest" description="Disordered" evidence="1">
    <location>
        <begin position="165"/>
        <end position="203"/>
    </location>
</feature>
<feature type="domain" description="MyTH4" evidence="4">
    <location>
        <begin position="668"/>
        <end position="867"/>
    </location>
</feature>
<evidence type="ECO:0000313" key="5">
    <source>
        <dbReference type="EMBL" id="MDE52290.1"/>
    </source>
</evidence>
<dbReference type="AlphaFoldDB" id="A0A6G1SQY2"/>
<dbReference type="Gene3D" id="2.20.70.10">
    <property type="match status" value="1"/>
</dbReference>
<feature type="compositionally biased region" description="Acidic residues" evidence="1">
    <location>
        <begin position="366"/>
        <end position="389"/>
    </location>
</feature>
<dbReference type="GO" id="GO:0005856">
    <property type="term" value="C:cytoskeleton"/>
    <property type="evidence" value="ECO:0007669"/>
    <property type="project" value="InterPro"/>
</dbReference>
<feature type="domain" description="Rho-GAP" evidence="3">
    <location>
        <begin position="889"/>
        <end position="1129"/>
    </location>
</feature>
<feature type="compositionally biased region" description="Polar residues" evidence="1">
    <location>
        <begin position="420"/>
        <end position="445"/>
    </location>
</feature>
<dbReference type="InterPro" id="IPR036020">
    <property type="entry name" value="WW_dom_sf"/>
</dbReference>
<feature type="region of interest" description="Disordered" evidence="1">
    <location>
        <begin position="523"/>
        <end position="571"/>
    </location>
</feature>
<dbReference type="SUPFAM" id="SSF48350">
    <property type="entry name" value="GTPase activation domain, GAP"/>
    <property type="match status" value="1"/>
</dbReference>
<reference evidence="5" key="1">
    <citation type="submission" date="2018-10" db="EMBL/GenBank/DDBJ databases">
        <title>Transcriptome assembly of Aceria tosichella (Wheat curl mite) Type 2.</title>
        <authorList>
            <person name="Scully E.D."/>
            <person name="Geib S.M."/>
            <person name="Palmer N.A."/>
            <person name="Gupta A.K."/>
            <person name="Sarath G."/>
            <person name="Tatineni S."/>
        </authorList>
    </citation>
    <scope>NUCLEOTIDE SEQUENCE</scope>
    <source>
        <strain evidence="5">LincolnNE</strain>
    </source>
</reference>
<gene>
    <name evidence="5" type="primary">ARHGAP39</name>
    <name evidence="5" type="ORF">g.7710</name>
</gene>
<feature type="compositionally biased region" description="Basic and acidic residues" evidence="1">
    <location>
        <begin position="526"/>
        <end position="536"/>
    </location>
</feature>
<feature type="region of interest" description="Disordered" evidence="1">
    <location>
        <begin position="587"/>
        <end position="631"/>
    </location>
</feature>
<dbReference type="SUPFAM" id="SSF51045">
    <property type="entry name" value="WW domain"/>
    <property type="match status" value="1"/>
</dbReference>
<dbReference type="InterPro" id="IPR008936">
    <property type="entry name" value="Rho_GTPase_activation_prot"/>
</dbReference>
<dbReference type="InterPro" id="IPR038185">
    <property type="entry name" value="MyTH4_dom_sf"/>
</dbReference>
<dbReference type="PROSITE" id="PS50020">
    <property type="entry name" value="WW_DOMAIN_2"/>
    <property type="match status" value="1"/>
</dbReference>
<dbReference type="PANTHER" id="PTHR45876">
    <property type="entry name" value="FI04035P"/>
    <property type="match status" value="1"/>
</dbReference>
<evidence type="ECO:0000259" key="3">
    <source>
        <dbReference type="PROSITE" id="PS50238"/>
    </source>
</evidence>
<dbReference type="SMART" id="SM00324">
    <property type="entry name" value="RhoGAP"/>
    <property type="match status" value="1"/>
</dbReference>
<dbReference type="GO" id="GO:0005096">
    <property type="term" value="F:GTPase activator activity"/>
    <property type="evidence" value="ECO:0007669"/>
    <property type="project" value="TreeGrafter"/>
</dbReference>